<evidence type="ECO:0008006" key="4">
    <source>
        <dbReference type="Google" id="ProtNLM"/>
    </source>
</evidence>
<evidence type="ECO:0000256" key="1">
    <source>
        <dbReference type="ARBA" id="ARBA00023242"/>
    </source>
</evidence>
<name>A0A7C9EX78_OPUST</name>
<dbReference type="EMBL" id="GISG01285527">
    <property type="protein sequence ID" value="MBA4680082.1"/>
    <property type="molecule type" value="Transcribed_RNA"/>
</dbReference>
<evidence type="ECO:0000313" key="3">
    <source>
        <dbReference type="EMBL" id="MBA4680082.1"/>
    </source>
</evidence>
<proteinExistence type="predicted"/>
<dbReference type="GO" id="GO:0003712">
    <property type="term" value="F:transcription coregulator activity"/>
    <property type="evidence" value="ECO:0007669"/>
    <property type="project" value="InterPro"/>
</dbReference>
<sequence length="417" mass="46029">MPRPGPRPYECVKRAWHSERHQPMRGSVIQSILRLAAEVHSSETRSNPEWQTKFPSVVMKAEQILYSKANSEDEYMNPDTLMERLSDAIDTIIRRDKSTETGQCIRPCIEAALIIGCVPVRESRSQQLKNPRRYLTLKSEEPQAAQPVAEKTNNHKPPPRPPIHPNSQLTKSTKANLPGISSPFGTHIAPGASRIPARSGPHLQPNLPQTMPSTTTEPDTFLNFGPVYPLYYGGQSQCVQPQSDLLRQQNLTLRNILFGKPVGWPTKQPAYGGSTMKLLAGDSADIASSDLWQAGPLDRLAKAAVEDCDLSLRLGGPLDLNAVMEKGLAHVNEDGWSSSQQESADHLANSLELCFFPTLSASDSSESGNNEVENESKSETSRKRKTPDHHVWDTRSIQGLTDLRTGQFDGESGWLGL</sequence>
<organism evidence="3">
    <name type="scientific">Opuntia streptacantha</name>
    <name type="common">Prickly pear cactus</name>
    <name type="synonym">Opuntia cardona</name>
    <dbReference type="NCBI Taxonomy" id="393608"/>
    <lineage>
        <taxon>Eukaryota</taxon>
        <taxon>Viridiplantae</taxon>
        <taxon>Streptophyta</taxon>
        <taxon>Embryophyta</taxon>
        <taxon>Tracheophyta</taxon>
        <taxon>Spermatophyta</taxon>
        <taxon>Magnoliopsida</taxon>
        <taxon>eudicotyledons</taxon>
        <taxon>Gunneridae</taxon>
        <taxon>Pentapetalae</taxon>
        <taxon>Caryophyllales</taxon>
        <taxon>Cactineae</taxon>
        <taxon>Cactaceae</taxon>
        <taxon>Opuntioideae</taxon>
        <taxon>Opuntia</taxon>
    </lineage>
</organism>
<accession>A0A7C9EX78</accession>
<feature type="region of interest" description="Disordered" evidence="2">
    <location>
        <begin position="125"/>
        <end position="178"/>
    </location>
</feature>
<evidence type="ECO:0000256" key="2">
    <source>
        <dbReference type="SAM" id="MobiDB-lite"/>
    </source>
</evidence>
<reference evidence="3" key="1">
    <citation type="journal article" date="2013" name="J. Plant Res.">
        <title>Effect of fungi and light on seed germination of three Opuntia species from semiarid lands of central Mexico.</title>
        <authorList>
            <person name="Delgado-Sanchez P."/>
            <person name="Jimenez-Bremont J.F."/>
            <person name="Guerrero-Gonzalez Mde L."/>
            <person name="Flores J."/>
        </authorList>
    </citation>
    <scope>NUCLEOTIDE SEQUENCE</scope>
    <source>
        <tissue evidence="3">Cladode</tissue>
    </source>
</reference>
<feature type="region of interest" description="Disordered" evidence="2">
    <location>
        <begin position="362"/>
        <end position="393"/>
    </location>
</feature>
<keyword evidence="1" id="KW-0539">Nucleus</keyword>
<dbReference type="AlphaFoldDB" id="A0A7C9EX78"/>
<reference evidence="3" key="2">
    <citation type="submission" date="2020-07" db="EMBL/GenBank/DDBJ databases">
        <authorList>
            <person name="Vera ALvarez R."/>
            <person name="Arias-Moreno D.M."/>
            <person name="Jimenez-Jacinto V."/>
            <person name="Jimenez-Bremont J.F."/>
            <person name="Swaminathan K."/>
            <person name="Moose S.P."/>
            <person name="Guerrero-Gonzalez M.L."/>
            <person name="Marino-Ramirez L."/>
            <person name="Landsman D."/>
            <person name="Rodriguez-Kessler M."/>
            <person name="Delgado-Sanchez P."/>
        </authorList>
    </citation>
    <scope>NUCLEOTIDE SEQUENCE</scope>
    <source>
        <tissue evidence="3">Cladode</tissue>
    </source>
</reference>
<feature type="compositionally biased region" description="Polar residues" evidence="2">
    <location>
        <begin position="166"/>
        <end position="175"/>
    </location>
</feature>
<dbReference type="GO" id="GO:0006355">
    <property type="term" value="P:regulation of DNA-templated transcription"/>
    <property type="evidence" value="ECO:0007669"/>
    <property type="project" value="InterPro"/>
</dbReference>
<dbReference type="PANTHER" id="PTHR35300:SF4">
    <property type="entry name" value="HISTONE ACETYLTRANSFERASE"/>
    <property type="match status" value="1"/>
</dbReference>
<dbReference type="InterPro" id="IPR036529">
    <property type="entry name" value="KIX_dom_sf"/>
</dbReference>
<feature type="compositionally biased region" description="Low complexity" evidence="2">
    <location>
        <begin position="362"/>
        <end position="371"/>
    </location>
</feature>
<protein>
    <recommendedName>
        <fullName evidence="4">Histone acetyltransferase</fullName>
    </recommendedName>
</protein>
<dbReference type="Gene3D" id="1.10.246.20">
    <property type="entry name" value="Coactivator CBP, KIX domain"/>
    <property type="match status" value="1"/>
</dbReference>
<dbReference type="PANTHER" id="PTHR35300">
    <property type="entry name" value="COACTIVATOR CBP, KIX DOMAIN-CONTAINING PROTEIN-RELATED"/>
    <property type="match status" value="1"/>
</dbReference>